<feature type="domain" description="3-hydroxyacyl-CoA dehydrogenase C-terminal" evidence="2">
    <location>
        <begin position="192"/>
        <end position="289"/>
    </location>
</feature>
<evidence type="ECO:0000259" key="2">
    <source>
        <dbReference type="Pfam" id="PF00725"/>
    </source>
</evidence>
<feature type="domain" description="3-hydroxyacyl-CoA dehydrogenase NAD binding" evidence="3">
    <location>
        <begin position="12"/>
        <end position="190"/>
    </location>
</feature>
<feature type="domain" description="3-hydroxyacyl-CoA dehydrogenase C-terminal" evidence="2">
    <location>
        <begin position="417"/>
        <end position="499"/>
    </location>
</feature>
<dbReference type="InterPro" id="IPR036291">
    <property type="entry name" value="NAD(P)-bd_dom_sf"/>
</dbReference>
<comment type="caution">
    <text evidence="4">The sequence shown here is derived from an EMBL/GenBank/DDBJ whole genome shotgun (WGS) entry which is preliminary data.</text>
</comment>
<dbReference type="PANTHER" id="PTHR48075:SF5">
    <property type="entry name" value="3-HYDROXYBUTYRYL-COA DEHYDROGENASE"/>
    <property type="match status" value="1"/>
</dbReference>
<dbReference type="NCBIfam" id="NF006124">
    <property type="entry name" value="PRK08268.1"/>
    <property type="match status" value="1"/>
</dbReference>
<dbReference type="Pfam" id="PF00725">
    <property type="entry name" value="3HCDH"/>
    <property type="match status" value="2"/>
</dbReference>
<evidence type="ECO:0000313" key="5">
    <source>
        <dbReference type="Proteomes" id="UP000756860"/>
    </source>
</evidence>
<organism evidence="4 5">
    <name type="scientific">Geomobilimonas luticola</name>
    <dbReference type="NCBI Taxonomy" id="1114878"/>
    <lineage>
        <taxon>Bacteria</taxon>
        <taxon>Pseudomonadati</taxon>
        <taxon>Thermodesulfobacteriota</taxon>
        <taxon>Desulfuromonadia</taxon>
        <taxon>Geobacterales</taxon>
        <taxon>Geobacteraceae</taxon>
        <taxon>Geomobilimonas</taxon>
    </lineage>
</organism>
<dbReference type="InterPro" id="IPR006176">
    <property type="entry name" value="3-OHacyl-CoA_DH_NAD-bd"/>
</dbReference>
<evidence type="ECO:0000256" key="1">
    <source>
        <dbReference type="ARBA" id="ARBA00023002"/>
    </source>
</evidence>
<proteinExistence type="predicted"/>
<dbReference type="Pfam" id="PF02737">
    <property type="entry name" value="3HCDH_N"/>
    <property type="match status" value="1"/>
</dbReference>
<dbReference type="EMBL" id="JAHCVK010000003">
    <property type="protein sequence ID" value="MBT0653470.1"/>
    <property type="molecule type" value="Genomic_DNA"/>
</dbReference>
<name>A0ABS5SDM4_9BACT</name>
<dbReference type="SUPFAM" id="SSF51735">
    <property type="entry name" value="NAD(P)-binding Rossmann-fold domains"/>
    <property type="match status" value="1"/>
</dbReference>
<dbReference type="Gene3D" id="3.40.50.720">
    <property type="entry name" value="NAD(P)-binding Rossmann-like Domain"/>
    <property type="match status" value="1"/>
</dbReference>
<dbReference type="SUPFAM" id="SSF48179">
    <property type="entry name" value="6-phosphogluconate dehydrogenase C-terminal domain-like"/>
    <property type="match status" value="2"/>
</dbReference>
<protein>
    <submittedName>
        <fullName evidence="4">3-hydroxyacyl-CoA dehydrogenase</fullName>
    </submittedName>
</protein>
<keyword evidence="5" id="KW-1185">Reference proteome</keyword>
<sequence length="508" mass="53701">MSVDATKSDLVLGIVGTGIMGRGIAQIAAQAGVTVLLFDAKEGAASDARNSVQAALAKLAEKGKIPVQDAEAAVSRLVIADSLDAFSVADIVVEAVVENIQVKHQLFQSLEGVVGDGCLLATNTSSLSVTEIAAGCRLPGRVGGFHFFNPVPLMKIVEVIDGILTESWVGETLTSLAVRMGHTPVRAKDTPGFIVNHAGRGYVTEALRVLGEGIAEHHVVDRILRQGAGFRMGPFELLDLTALDVSHPAMEAIYNQYYQEPRLRPSPIARQRLMAGLLGRKVGRGFYTYTAAGAEAIPEAELPAVQPTSVWVSSARPDAHAAVTDLVTRLGAPLDTGTAPAADAVCVVMPLGTDATTACLAENLDPARTVALDTLFGLDSHRTLMTTPLTAPNVAYAAHGLFGKDGVPVSVIRDSAGFVAQRVLAVIVNNACDIVQQRVTSPGDLDRAVTLGLGYPRGPLAWGDDIGPRNILTILNEMMAFYGDPRYRPSPWLTRRARLGVSLLTPEN</sequence>
<dbReference type="RefSeq" id="WP_214175463.1">
    <property type="nucleotide sequence ID" value="NZ_JAHCVK010000003.1"/>
</dbReference>
<keyword evidence="1" id="KW-0560">Oxidoreductase</keyword>
<evidence type="ECO:0000313" key="4">
    <source>
        <dbReference type="EMBL" id="MBT0653470.1"/>
    </source>
</evidence>
<dbReference type="InterPro" id="IPR013328">
    <property type="entry name" value="6PGD_dom2"/>
</dbReference>
<dbReference type="InterPro" id="IPR006108">
    <property type="entry name" value="3HC_DH_C"/>
</dbReference>
<accession>A0ABS5SDM4</accession>
<dbReference type="InterPro" id="IPR008927">
    <property type="entry name" value="6-PGluconate_DH-like_C_sf"/>
</dbReference>
<evidence type="ECO:0000259" key="3">
    <source>
        <dbReference type="Pfam" id="PF02737"/>
    </source>
</evidence>
<dbReference type="Proteomes" id="UP000756860">
    <property type="component" value="Unassembled WGS sequence"/>
</dbReference>
<reference evidence="4 5" key="1">
    <citation type="submission" date="2021-05" db="EMBL/GenBank/DDBJ databases">
        <title>The draft genome of Geobacter luticola JCM 17780.</title>
        <authorList>
            <person name="Xu Z."/>
            <person name="Masuda Y."/>
            <person name="Itoh H."/>
            <person name="Senoo K."/>
        </authorList>
    </citation>
    <scope>NUCLEOTIDE SEQUENCE [LARGE SCALE GENOMIC DNA]</scope>
    <source>
        <strain evidence="4 5">JCM 17780</strain>
    </source>
</reference>
<dbReference type="PANTHER" id="PTHR48075">
    <property type="entry name" value="3-HYDROXYACYL-COA DEHYDROGENASE FAMILY PROTEIN"/>
    <property type="match status" value="1"/>
</dbReference>
<dbReference type="Gene3D" id="1.10.1040.10">
    <property type="entry name" value="N-(1-d-carboxylethyl)-l-norvaline Dehydrogenase, domain 2"/>
    <property type="match status" value="2"/>
</dbReference>
<gene>
    <name evidence="4" type="ORF">KI810_10420</name>
</gene>